<sequence>MNFTRFGGPKLEILIRSASGLFQHSWSNECDLWKLTEFNLDSWMELGTQIHIKRRIIAGLEN</sequence>
<gene>
    <name evidence="1" type="ORF">Taro_047611</name>
</gene>
<protein>
    <submittedName>
        <fullName evidence="1">Uncharacterized protein</fullName>
    </submittedName>
</protein>
<dbReference type="AlphaFoldDB" id="A0A843X1C0"/>
<organism evidence="1 2">
    <name type="scientific">Colocasia esculenta</name>
    <name type="common">Wild taro</name>
    <name type="synonym">Arum esculentum</name>
    <dbReference type="NCBI Taxonomy" id="4460"/>
    <lineage>
        <taxon>Eukaryota</taxon>
        <taxon>Viridiplantae</taxon>
        <taxon>Streptophyta</taxon>
        <taxon>Embryophyta</taxon>
        <taxon>Tracheophyta</taxon>
        <taxon>Spermatophyta</taxon>
        <taxon>Magnoliopsida</taxon>
        <taxon>Liliopsida</taxon>
        <taxon>Araceae</taxon>
        <taxon>Aroideae</taxon>
        <taxon>Colocasieae</taxon>
        <taxon>Colocasia</taxon>
    </lineage>
</organism>
<name>A0A843X1C0_COLES</name>
<keyword evidence="2" id="KW-1185">Reference proteome</keyword>
<reference evidence="1" key="1">
    <citation type="submission" date="2017-07" db="EMBL/GenBank/DDBJ databases">
        <title>Taro Niue Genome Assembly and Annotation.</title>
        <authorList>
            <person name="Atibalentja N."/>
            <person name="Keating K."/>
            <person name="Fields C.J."/>
        </authorList>
    </citation>
    <scope>NUCLEOTIDE SEQUENCE</scope>
    <source>
        <strain evidence="1">Niue_2</strain>
        <tissue evidence="1">Leaf</tissue>
    </source>
</reference>
<accession>A0A843X1C0</accession>
<comment type="caution">
    <text evidence="1">The sequence shown here is derived from an EMBL/GenBank/DDBJ whole genome shotgun (WGS) entry which is preliminary data.</text>
</comment>
<evidence type="ECO:0000313" key="2">
    <source>
        <dbReference type="Proteomes" id="UP000652761"/>
    </source>
</evidence>
<dbReference type="Proteomes" id="UP000652761">
    <property type="component" value="Unassembled WGS sequence"/>
</dbReference>
<dbReference type="EMBL" id="NMUH01006187">
    <property type="protein sequence ID" value="MQM14676.1"/>
    <property type="molecule type" value="Genomic_DNA"/>
</dbReference>
<proteinExistence type="predicted"/>
<evidence type="ECO:0000313" key="1">
    <source>
        <dbReference type="EMBL" id="MQM14676.1"/>
    </source>
</evidence>